<dbReference type="CDD" id="cd04301">
    <property type="entry name" value="NAT_SF"/>
    <property type="match status" value="1"/>
</dbReference>
<dbReference type="InterPro" id="IPR000182">
    <property type="entry name" value="GNAT_dom"/>
</dbReference>
<gene>
    <name evidence="2" type="ORF">ACFFIZ_01895</name>
</gene>
<dbReference type="SUPFAM" id="SSF55729">
    <property type="entry name" value="Acyl-CoA N-acyltransferases (Nat)"/>
    <property type="match status" value="1"/>
</dbReference>
<keyword evidence="3" id="KW-1185">Reference proteome</keyword>
<dbReference type="EMBL" id="JBHLWQ010000019">
    <property type="protein sequence ID" value="MFC0199120.1"/>
    <property type="molecule type" value="Genomic_DNA"/>
</dbReference>
<sequence length="173" mass="18814">MITLSLLGRDRFDDVSHIAVAPEQEPFCGSIASHFAADEPSCDFHAVRLDGVAVGFFKIDRDYAARMNLACPKELGLRGVMIDRAQQGRGIGKAAMAQLRRHLRQTYPDARTCVLTVNTINAAARATYLSAGFRDEGQLYLGGNLGPQHVLRLDLRPADDTIPAVAPCSESEC</sequence>
<reference evidence="2 3" key="1">
    <citation type="submission" date="2024-09" db="EMBL/GenBank/DDBJ databases">
        <authorList>
            <person name="Sun Q."/>
            <person name="Mori K."/>
        </authorList>
    </citation>
    <scope>NUCLEOTIDE SEQUENCE [LARGE SCALE GENOMIC DNA]</scope>
    <source>
        <strain evidence="2 3">CCM 7904</strain>
    </source>
</reference>
<dbReference type="Gene3D" id="3.40.630.30">
    <property type="match status" value="1"/>
</dbReference>
<dbReference type="Proteomes" id="UP001589795">
    <property type="component" value="Unassembled WGS sequence"/>
</dbReference>
<dbReference type="PROSITE" id="PS51186">
    <property type="entry name" value="GNAT"/>
    <property type="match status" value="1"/>
</dbReference>
<proteinExistence type="predicted"/>
<dbReference type="RefSeq" id="WP_265507750.1">
    <property type="nucleotide sequence ID" value="NZ_JAOTBE010000041.1"/>
</dbReference>
<evidence type="ECO:0000313" key="3">
    <source>
        <dbReference type="Proteomes" id="UP001589795"/>
    </source>
</evidence>
<feature type="domain" description="N-acetyltransferase" evidence="1">
    <location>
        <begin position="2"/>
        <end position="157"/>
    </location>
</feature>
<evidence type="ECO:0000259" key="1">
    <source>
        <dbReference type="PROSITE" id="PS51186"/>
    </source>
</evidence>
<evidence type="ECO:0000313" key="2">
    <source>
        <dbReference type="EMBL" id="MFC0199120.1"/>
    </source>
</evidence>
<accession>A0ABV6CEG2</accession>
<organism evidence="2 3">
    <name type="scientific">Paracoccus rhizosphaerae</name>
    <dbReference type="NCBI Taxonomy" id="1133347"/>
    <lineage>
        <taxon>Bacteria</taxon>
        <taxon>Pseudomonadati</taxon>
        <taxon>Pseudomonadota</taxon>
        <taxon>Alphaproteobacteria</taxon>
        <taxon>Rhodobacterales</taxon>
        <taxon>Paracoccaceae</taxon>
        <taxon>Paracoccus</taxon>
    </lineage>
</organism>
<name>A0ABV6CEG2_9RHOB</name>
<dbReference type="Pfam" id="PF00583">
    <property type="entry name" value="Acetyltransf_1"/>
    <property type="match status" value="1"/>
</dbReference>
<protein>
    <submittedName>
        <fullName evidence="2">GNAT family N-acetyltransferase</fullName>
    </submittedName>
</protein>
<comment type="caution">
    <text evidence="2">The sequence shown here is derived from an EMBL/GenBank/DDBJ whole genome shotgun (WGS) entry which is preliminary data.</text>
</comment>
<dbReference type="InterPro" id="IPR016181">
    <property type="entry name" value="Acyl_CoA_acyltransferase"/>
</dbReference>